<organism evidence="1 2">
    <name type="scientific">Caloramator proteoclasticus DSM 10124</name>
    <dbReference type="NCBI Taxonomy" id="1121262"/>
    <lineage>
        <taxon>Bacteria</taxon>
        <taxon>Bacillati</taxon>
        <taxon>Bacillota</taxon>
        <taxon>Clostridia</taxon>
        <taxon>Eubacteriales</taxon>
        <taxon>Clostridiaceae</taxon>
        <taxon>Caloramator</taxon>
    </lineage>
</organism>
<accession>A0A1M4ZH85</accession>
<sequence length="60" mass="7316">MRSRFERMQKYIKNFEKRMEKAEKEGNLDEILMLDSEWHDSLALRQGIGGGYEIWEDEDY</sequence>
<proteinExistence type="predicted"/>
<dbReference type="Proteomes" id="UP000184423">
    <property type="component" value="Unassembled WGS sequence"/>
</dbReference>
<keyword evidence="2" id="KW-1185">Reference proteome</keyword>
<gene>
    <name evidence="1" type="ORF">SAMN02746091_01928</name>
</gene>
<evidence type="ECO:0000313" key="1">
    <source>
        <dbReference type="EMBL" id="SHF17403.1"/>
    </source>
</evidence>
<dbReference type="EMBL" id="FQVG01000039">
    <property type="protein sequence ID" value="SHF17403.1"/>
    <property type="molecule type" value="Genomic_DNA"/>
</dbReference>
<protein>
    <submittedName>
        <fullName evidence="1">Uncharacterized protein</fullName>
    </submittedName>
</protein>
<dbReference type="RefSeq" id="WP_073249323.1">
    <property type="nucleotide sequence ID" value="NZ_FQVG01000039.1"/>
</dbReference>
<dbReference type="AlphaFoldDB" id="A0A1M4ZH85"/>
<evidence type="ECO:0000313" key="2">
    <source>
        <dbReference type="Proteomes" id="UP000184423"/>
    </source>
</evidence>
<name>A0A1M4ZH85_9CLOT</name>
<reference evidence="2" key="1">
    <citation type="submission" date="2016-11" db="EMBL/GenBank/DDBJ databases">
        <authorList>
            <person name="Varghese N."/>
            <person name="Submissions S."/>
        </authorList>
    </citation>
    <scope>NUCLEOTIDE SEQUENCE [LARGE SCALE GENOMIC DNA]</scope>
    <source>
        <strain evidence="2">DSM 10124</strain>
    </source>
</reference>